<proteinExistence type="predicted"/>
<protein>
    <submittedName>
        <fullName evidence="1">Uncharacterized protein</fullName>
    </submittedName>
</protein>
<dbReference type="EMBL" id="JAHUTI010079666">
    <property type="protein sequence ID" value="MED6257880.1"/>
    <property type="molecule type" value="Genomic_DNA"/>
</dbReference>
<dbReference type="Proteomes" id="UP001345963">
    <property type="component" value="Unassembled WGS sequence"/>
</dbReference>
<name>A0ABU7C7Q1_9TELE</name>
<organism evidence="1 2">
    <name type="scientific">Ataeniobius toweri</name>
    <dbReference type="NCBI Taxonomy" id="208326"/>
    <lineage>
        <taxon>Eukaryota</taxon>
        <taxon>Metazoa</taxon>
        <taxon>Chordata</taxon>
        <taxon>Craniata</taxon>
        <taxon>Vertebrata</taxon>
        <taxon>Euteleostomi</taxon>
        <taxon>Actinopterygii</taxon>
        <taxon>Neopterygii</taxon>
        <taxon>Teleostei</taxon>
        <taxon>Neoteleostei</taxon>
        <taxon>Acanthomorphata</taxon>
        <taxon>Ovalentaria</taxon>
        <taxon>Atherinomorphae</taxon>
        <taxon>Cyprinodontiformes</taxon>
        <taxon>Goodeidae</taxon>
        <taxon>Ataeniobius</taxon>
    </lineage>
</organism>
<reference evidence="1 2" key="1">
    <citation type="submission" date="2021-07" db="EMBL/GenBank/DDBJ databases">
        <authorList>
            <person name="Palmer J.M."/>
        </authorList>
    </citation>
    <scope>NUCLEOTIDE SEQUENCE [LARGE SCALE GENOMIC DNA]</scope>
    <source>
        <strain evidence="1 2">AT_MEX2019</strain>
        <tissue evidence="1">Muscle</tissue>
    </source>
</reference>
<evidence type="ECO:0000313" key="1">
    <source>
        <dbReference type="EMBL" id="MED6257880.1"/>
    </source>
</evidence>
<evidence type="ECO:0000313" key="2">
    <source>
        <dbReference type="Proteomes" id="UP001345963"/>
    </source>
</evidence>
<accession>A0ABU7C7Q1</accession>
<gene>
    <name evidence="1" type="ORF">ATANTOWER_032852</name>
</gene>
<comment type="caution">
    <text evidence="1">The sequence shown here is derived from an EMBL/GenBank/DDBJ whole genome shotgun (WGS) entry which is preliminary data.</text>
</comment>
<sequence length="103" mass="11437">MVLCAKLNVCTAVKERCCCTAGCFPEVVLLTGNTCLEPQNNEDRVLPHPVLRSAPVFLRKRVMATPLAWSFFWSGRCVTLCGCAGLKRQQNISRCMVDGYILI</sequence>
<keyword evidence="2" id="KW-1185">Reference proteome</keyword>